<keyword evidence="3" id="KW-1185">Reference proteome</keyword>
<dbReference type="Proteomes" id="UP001152622">
    <property type="component" value="Chromosome 4"/>
</dbReference>
<feature type="compositionally biased region" description="Polar residues" evidence="1">
    <location>
        <begin position="102"/>
        <end position="113"/>
    </location>
</feature>
<name>A0A9Q1FU08_SYNKA</name>
<gene>
    <name evidence="2" type="ORF">SKAU_G00148890</name>
</gene>
<evidence type="ECO:0000256" key="1">
    <source>
        <dbReference type="SAM" id="MobiDB-lite"/>
    </source>
</evidence>
<accession>A0A9Q1FU08</accession>
<comment type="caution">
    <text evidence="2">The sequence shown here is derived from an EMBL/GenBank/DDBJ whole genome shotgun (WGS) entry which is preliminary data.</text>
</comment>
<proteinExistence type="predicted"/>
<evidence type="ECO:0000313" key="3">
    <source>
        <dbReference type="Proteomes" id="UP001152622"/>
    </source>
</evidence>
<dbReference type="AlphaFoldDB" id="A0A9Q1FU08"/>
<evidence type="ECO:0000313" key="2">
    <source>
        <dbReference type="EMBL" id="KAJ8366058.1"/>
    </source>
</evidence>
<protein>
    <submittedName>
        <fullName evidence="2">Uncharacterized protein</fullName>
    </submittedName>
</protein>
<feature type="region of interest" description="Disordered" evidence="1">
    <location>
        <begin position="102"/>
        <end position="129"/>
    </location>
</feature>
<organism evidence="2 3">
    <name type="scientific">Synaphobranchus kaupii</name>
    <name type="common">Kaup's arrowtooth eel</name>
    <dbReference type="NCBI Taxonomy" id="118154"/>
    <lineage>
        <taxon>Eukaryota</taxon>
        <taxon>Metazoa</taxon>
        <taxon>Chordata</taxon>
        <taxon>Craniata</taxon>
        <taxon>Vertebrata</taxon>
        <taxon>Euteleostomi</taxon>
        <taxon>Actinopterygii</taxon>
        <taxon>Neopterygii</taxon>
        <taxon>Teleostei</taxon>
        <taxon>Anguilliformes</taxon>
        <taxon>Synaphobranchidae</taxon>
        <taxon>Synaphobranchus</taxon>
    </lineage>
</organism>
<sequence>MRSIQGWEGNAVDEGTGHFWMGGNSQQNHTLSKKILMREYCASMKMDSRNPPKERDTKRGLVGGVYANPGFSGVKLNNKLVHYVIITVEHLHADALPGRSRVTLTTAPRNSSPEQEEISGERSREQVHRRRVHLAGNLEQALQTVRVWAGDKPMELRS</sequence>
<reference evidence="2" key="1">
    <citation type="journal article" date="2023" name="Science">
        <title>Genome structures resolve the early diversification of teleost fishes.</title>
        <authorList>
            <person name="Parey E."/>
            <person name="Louis A."/>
            <person name="Montfort J."/>
            <person name="Bouchez O."/>
            <person name="Roques C."/>
            <person name="Iampietro C."/>
            <person name="Lluch J."/>
            <person name="Castinel A."/>
            <person name="Donnadieu C."/>
            <person name="Desvignes T."/>
            <person name="Floi Bucao C."/>
            <person name="Jouanno E."/>
            <person name="Wen M."/>
            <person name="Mejri S."/>
            <person name="Dirks R."/>
            <person name="Jansen H."/>
            <person name="Henkel C."/>
            <person name="Chen W.J."/>
            <person name="Zahm M."/>
            <person name="Cabau C."/>
            <person name="Klopp C."/>
            <person name="Thompson A.W."/>
            <person name="Robinson-Rechavi M."/>
            <person name="Braasch I."/>
            <person name="Lecointre G."/>
            <person name="Bobe J."/>
            <person name="Postlethwait J.H."/>
            <person name="Berthelot C."/>
            <person name="Roest Crollius H."/>
            <person name="Guiguen Y."/>
        </authorList>
    </citation>
    <scope>NUCLEOTIDE SEQUENCE</scope>
    <source>
        <strain evidence="2">WJC10195</strain>
    </source>
</reference>
<dbReference type="EMBL" id="JAINUF010000004">
    <property type="protein sequence ID" value="KAJ8366058.1"/>
    <property type="molecule type" value="Genomic_DNA"/>
</dbReference>